<comment type="caution">
    <text evidence="1">The sequence shown here is derived from an EMBL/GenBank/DDBJ whole genome shotgun (WGS) entry which is preliminary data.</text>
</comment>
<proteinExistence type="predicted"/>
<sequence length="32" mass="3228">MMTPSMSTCGVASINGMSLHVPGSDSSALTTR</sequence>
<organism evidence="1 2">
    <name type="scientific">Mycobacterium tuberculosis</name>
    <dbReference type="NCBI Taxonomy" id="1773"/>
    <lineage>
        <taxon>Bacteria</taxon>
        <taxon>Bacillati</taxon>
        <taxon>Actinomycetota</taxon>
        <taxon>Actinomycetes</taxon>
        <taxon>Mycobacteriales</taxon>
        <taxon>Mycobacteriaceae</taxon>
        <taxon>Mycobacterium</taxon>
        <taxon>Mycobacterium tuberculosis complex</taxon>
    </lineage>
</organism>
<dbReference type="EMBL" id="CSBK01000907">
    <property type="protein sequence ID" value="COY07808.1"/>
    <property type="molecule type" value="Genomic_DNA"/>
</dbReference>
<reference evidence="2" key="1">
    <citation type="submission" date="2015-03" db="EMBL/GenBank/DDBJ databases">
        <authorList>
            <consortium name="Pathogen Informatics"/>
        </authorList>
    </citation>
    <scope>NUCLEOTIDE SEQUENCE [LARGE SCALE GENOMIC DNA]</scope>
    <source>
        <strain evidence="2">N09902308</strain>
    </source>
</reference>
<dbReference type="AlphaFoldDB" id="A0A916LAY5"/>
<evidence type="ECO:0000313" key="2">
    <source>
        <dbReference type="Proteomes" id="UP000039021"/>
    </source>
</evidence>
<evidence type="ECO:0000313" key="1">
    <source>
        <dbReference type="EMBL" id="COY07808.1"/>
    </source>
</evidence>
<name>A0A916LAY5_MYCTX</name>
<dbReference type="Proteomes" id="UP000039021">
    <property type="component" value="Unassembled WGS sequence"/>
</dbReference>
<protein>
    <submittedName>
        <fullName evidence="1">Uncharacterized protein</fullName>
    </submittedName>
</protein>
<accession>A0A916LAY5</accession>
<gene>
    <name evidence="1" type="ORF">ERS007739_02092</name>
</gene>